<evidence type="ECO:0000256" key="1">
    <source>
        <dbReference type="SAM" id="Phobius"/>
    </source>
</evidence>
<evidence type="ECO:0000313" key="3">
    <source>
        <dbReference type="Proteomes" id="UP000326757"/>
    </source>
</evidence>
<keyword evidence="1" id="KW-0472">Membrane</keyword>
<feature type="transmembrane region" description="Helical" evidence="1">
    <location>
        <begin position="31"/>
        <end position="53"/>
    </location>
</feature>
<dbReference type="AlphaFoldDB" id="A0A5N6KMA3"/>
<organism evidence="2 3">
    <name type="scientific">Monilinia laxa</name>
    <name type="common">Brown rot fungus</name>
    <name type="synonym">Sclerotinia laxa</name>
    <dbReference type="NCBI Taxonomy" id="61186"/>
    <lineage>
        <taxon>Eukaryota</taxon>
        <taxon>Fungi</taxon>
        <taxon>Dikarya</taxon>
        <taxon>Ascomycota</taxon>
        <taxon>Pezizomycotina</taxon>
        <taxon>Leotiomycetes</taxon>
        <taxon>Helotiales</taxon>
        <taxon>Sclerotiniaceae</taxon>
        <taxon>Monilinia</taxon>
    </lineage>
</organism>
<reference evidence="2 3" key="1">
    <citation type="submission" date="2019-06" db="EMBL/GenBank/DDBJ databases">
        <title>Genome Sequence of the Brown Rot Fungal Pathogen Monilinia laxa.</title>
        <authorList>
            <person name="De Miccolis Angelini R.M."/>
            <person name="Landi L."/>
            <person name="Abate D."/>
            <person name="Pollastro S."/>
            <person name="Romanazzi G."/>
            <person name="Faretra F."/>
        </authorList>
    </citation>
    <scope>NUCLEOTIDE SEQUENCE [LARGE SCALE GENOMIC DNA]</scope>
    <source>
        <strain evidence="2 3">Mlax316</strain>
    </source>
</reference>
<accession>A0A5N6KMA3</accession>
<keyword evidence="3" id="KW-1185">Reference proteome</keyword>
<dbReference type="EMBL" id="VIGI01000001">
    <property type="protein sequence ID" value="KAB8304802.1"/>
    <property type="molecule type" value="Genomic_DNA"/>
</dbReference>
<comment type="caution">
    <text evidence="2">The sequence shown here is derived from an EMBL/GenBank/DDBJ whole genome shotgun (WGS) entry which is preliminary data.</text>
</comment>
<keyword evidence="1" id="KW-1133">Transmembrane helix</keyword>
<proteinExistence type="predicted"/>
<evidence type="ECO:0000313" key="2">
    <source>
        <dbReference type="EMBL" id="KAB8304802.1"/>
    </source>
</evidence>
<dbReference type="Proteomes" id="UP000326757">
    <property type="component" value="Unassembled WGS sequence"/>
</dbReference>
<keyword evidence="1" id="KW-0812">Transmembrane</keyword>
<protein>
    <submittedName>
        <fullName evidence="2">Uncharacterized protein</fullName>
    </submittedName>
</protein>
<feature type="transmembrane region" description="Helical" evidence="1">
    <location>
        <begin position="65"/>
        <end position="88"/>
    </location>
</feature>
<name>A0A5N6KMA3_MONLA</name>
<gene>
    <name evidence="2" type="ORF">EYC80_004145</name>
</gene>
<sequence length="116" mass="13420">MEGKGYLALINGVVVVLARSRRMRNEARRDYAHMLCSVCVVVAGYDCTVPYAQRNCLKRSHVRKYTYMFIGYGWMDLSRLLVCCLRCFSLLNDTTERMYSLLFQKLIPSALKFASE</sequence>